<dbReference type="PANTHER" id="PTHR37481:SF1">
    <property type="entry name" value="LIPOPOLYSACCHARIDE EXPORT SYSTEM PROTEIN LPTC"/>
    <property type="match status" value="1"/>
</dbReference>
<dbReference type="InterPro" id="IPR010664">
    <property type="entry name" value="LipoPS_assembly_LptC-rel"/>
</dbReference>
<name>A0ABX7Q093_9BACT</name>
<dbReference type="Gene3D" id="2.60.450.10">
    <property type="entry name" value="Lipopolysaccharide (LPS) transport protein A like domain"/>
    <property type="match status" value="1"/>
</dbReference>
<accession>A0ABX7Q093</accession>
<dbReference type="Pfam" id="PF06835">
    <property type="entry name" value="LptC"/>
    <property type="match status" value="1"/>
</dbReference>
<evidence type="ECO:0000256" key="4">
    <source>
        <dbReference type="ARBA" id="ARBA00022989"/>
    </source>
</evidence>
<evidence type="ECO:0000313" key="6">
    <source>
        <dbReference type="EMBL" id="QSV44817.1"/>
    </source>
</evidence>
<keyword evidence="7" id="KW-1185">Reference proteome</keyword>
<dbReference type="NCBIfam" id="TIGR04409">
    <property type="entry name" value="LptC_YrbK"/>
    <property type="match status" value="1"/>
</dbReference>
<evidence type="ECO:0000256" key="5">
    <source>
        <dbReference type="ARBA" id="ARBA00023136"/>
    </source>
</evidence>
<evidence type="ECO:0000256" key="2">
    <source>
        <dbReference type="ARBA" id="ARBA00022519"/>
    </source>
</evidence>
<dbReference type="InterPro" id="IPR026265">
    <property type="entry name" value="LptC"/>
</dbReference>
<evidence type="ECO:0000256" key="1">
    <source>
        <dbReference type="ARBA" id="ARBA00022475"/>
    </source>
</evidence>
<dbReference type="InterPro" id="IPR052363">
    <property type="entry name" value="LPS_export_LptC"/>
</dbReference>
<reference evidence="6 7" key="1">
    <citation type="submission" date="2021-03" db="EMBL/GenBank/DDBJ databases">
        <title>Geobacter metallireducens gen. nov. sp. nov., a microorganism capable of coupling the complete oxidation of organic compounds to the reduction of iron and other metals.</title>
        <authorList>
            <person name="Li Y."/>
        </authorList>
    </citation>
    <scope>NUCLEOTIDE SEQUENCE [LARGE SCALE GENOMIC DNA]</scope>
    <source>
        <strain evidence="6 7">Jerry-YX</strain>
    </source>
</reference>
<evidence type="ECO:0000313" key="7">
    <source>
        <dbReference type="Proteomes" id="UP000663651"/>
    </source>
</evidence>
<keyword evidence="4" id="KW-1133">Transmembrane helix</keyword>
<sequence>MANANKIRHILASVIILAVLYVAGTLALRLGGGDKKEESLPALPRNVELSLSTIHYAETKNGVKQWDLFAEKGEYDKARDVTRLSGVRLILYKSGDSGDVTLVSDEADYFNASKNVKLAGNVAAKSESGMAFTTGRASYEAGRSLIVTDDRVVFTDGGMSVTGVGMEFSVKSRQVRVLKDVTATVTPRKKG</sequence>
<keyword evidence="2" id="KW-0997">Cell inner membrane</keyword>
<keyword evidence="3" id="KW-0812">Transmembrane</keyword>
<keyword evidence="1" id="KW-1003">Cell membrane</keyword>
<organism evidence="6 7">
    <name type="scientific">Geobacter benzoatilyticus</name>
    <dbReference type="NCBI Taxonomy" id="2815309"/>
    <lineage>
        <taxon>Bacteria</taxon>
        <taxon>Pseudomonadati</taxon>
        <taxon>Thermodesulfobacteriota</taxon>
        <taxon>Desulfuromonadia</taxon>
        <taxon>Geobacterales</taxon>
        <taxon>Geobacteraceae</taxon>
        <taxon>Geobacter</taxon>
    </lineage>
</organism>
<protein>
    <submittedName>
        <fullName evidence="6">LPS export ABC transporter periplasmic protein LptC</fullName>
    </submittedName>
</protein>
<evidence type="ECO:0000256" key="3">
    <source>
        <dbReference type="ARBA" id="ARBA00022692"/>
    </source>
</evidence>
<keyword evidence="5" id="KW-0472">Membrane</keyword>
<gene>
    <name evidence="6" type="primary">lptC</name>
    <name evidence="6" type="ORF">JZM60_11690</name>
</gene>
<dbReference type="EMBL" id="CP071382">
    <property type="protein sequence ID" value="QSV44817.1"/>
    <property type="molecule type" value="Genomic_DNA"/>
</dbReference>
<dbReference type="RefSeq" id="WP_207162631.1">
    <property type="nucleotide sequence ID" value="NZ_CP071382.1"/>
</dbReference>
<proteinExistence type="predicted"/>
<dbReference type="PANTHER" id="PTHR37481">
    <property type="entry name" value="LIPOPOLYSACCHARIDE EXPORT SYSTEM PROTEIN LPTC"/>
    <property type="match status" value="1"/>
</dbReference>
<dbReference type="Proteomes" id="UP000663651">
    <property type="component" value="Chromosome"/>
</dbReference>